<feature type="region of interest" description="Disordered" evidence="1">
    <location>
        <begin position="1"/>
        <end position="53"/>
    </location>
</feature>
<proteinExistence type="predicted"/>
<sequence length="262" mass="29066">MVKTRSNRGGAKSISTSTSPAPIKHWAKIKGPCSKTATPTSKEMGRPAPTLTNEEENLLKGMEKKKKATAAAILSAEKKFNDVINANLKSDVEDPKAGEGYDETEGVTEEQEIGTSEEEDDEIGKRDLFEGEEPPANENPYCYETRFPQPQGPWVMATKNDPVLWKKNEGKKFRKMGTSKTNSETMSGKLSLRLEGSWYPKPGLLSQIECILPSVGKGSTVEFSDAVYRPKWEKYVKLLNDCNQNCPTYMETICDTIKEAVS</sequence>
<dbReference type="EMBL" id="KN825620">
    <property type="protein sequence ID" value="KIK82519.1"/>
    <property type="molecule type" value="Genomic_DNA"/>
</dbReference>
<reference evidence="3" key="2">
    <citation type="submission" date="2015-01" db="EMBL/GenBank/DDBJ databases">
        <title>Evolutionary Origins and Diversification of the Mycorrhizal Mutualists.</title>
        <authorList>
            <consortium name="DOE Joint Genome Institute"/>
            <consortium name="Mycorrhizal Genomics Consortium"/>
            <person name="Kohler A."/>
            <person name="Kuo A."/>
            <person name="Nagy L.G."/>
            <person name="Floudas D."/>
            <person name="Copeland A."/>
            <person name="Barry K.W."/>
            <person name="Cichocki N."/>
            <person name="Veneault-Fourrey C."/>
            <person name="LaButti K."/>
            <person name="Lindquist E.A."/>
            <person name="Lipzen A."/>
            <person name="Lundell T."/>
            <person name="Morin E."/>
            <person name="Murat C."/>
            <person name="Riley R."/>
            <person name="Ohm R."/>
            <person name="Sun H."/>
            <person name="Tunlid A."/>
            <person name="Henrissat B."/>
            <person name="Grigoriev I.V."/>
            <person name="Hibbett D.S."/>
            <person name="Martin F."/>
        </authorList>
    </citation>
    <scope>NUCLEOTIDE SEQUENCE [LARGE SCALE GENOMIC DNA]</scope>
    <source>
        <strain evidence="3">Ve08.2h10</strain>
    </source>
</reference>
<dbReference type="AlphaFoldDB" id="A0A0D0DL57"/>
<dbReference type="InParanoid" id="A0A0D0DL57"/>
<protein>
    <submittedName>
        <fullName evidence="2">Unplaced genomic scaffold scaffold_798, whole genome shotgun sequence</fullName>
    </submittedName>
</protein>
<feature type="compositionally biased region" description="Acidic residues" evidence="1">
    <location>
        <begin position="100"/>
        <end position="122"/>
    </location>
</feature>
<accession>A0A0D0DL57</accession>
<gene>
    <name evidence="2" type="ORF">PAXRUDRAFT_27582</name>
</gene>
<reference evidence="2 3" key="1">
    <citation type="submission" date="2014-04" db="EMBL/GenBank/DDBJ databases">
        <authorList>
            <consortium name="DOE Joint Genome Institute"/>
            <person name="Kuo A."/>
            <person name="Kohler A."/>
            <person name="Jargeat P."/>
            <person name="Nagy L.G."/>
            <person name="Floudas D."/>
            <person name="Copeland A."/>
            <person name="Barry K.W."/>
            <person name="Cichocki N."/>
            <person name="Veneault-Fourrey C."/>
            <person name="LaButti K."/>
            <person name="Lindquist E.A."/>
            <person name="Lipzen A."/>
            <person name="Lundell T."/>
            <person name="Morin E."/>
            <person name="Murat C."/>
            <person name="Sun H."/>
            <person name="Tunlid A."/>
            <person name="Henrissat B."/>
            <person name="Grigoriev I.V."/>
            <person name="Hibbett D.S."/>
            <person name="Martin F."/>
            <person name="Nordberg H.P."/>
            <person name="Cantor M.N."/>
            <person name="Hua S.X."/>
        </authorList>
    </citation>
    <scope>NUCLEOTIDE SEQUENCE [LARGE SCALE GENOMIC DNA]</scope>
    <source>
        <strain evidence="2 3">Ve08.2h10</strain>
    </source>
</reference>
<feature type="region of interest" description="Disordered" evidence="1">
    <location>
        <begin position="91"/>
        <end position="137"/>
    </location>
</feature>
<name>A0A0D0DL57_9AGAM</name>
<dbReference type="Proteomes" id="UP000054538">
    <property type="component" value="Unassembled WGS sequence"/>
</dbReference>
<dbReference type="HOGENOM" id="CLU_1062092_0_0_1"/>
<evidence type="ECO:0000313" key="3">
    <source>
        <dbReference type="Proteomes" id="UP000054538"/>
    </source>
</evidence>
<evidence type="ECO:0000256" key="1">
    <source>
        <dbReference type="SAM" id="MobiDB-lite"/>
    </source>
</evidence>
<evidence type="ECO:0000313" key="2">
    <source>
        <dbReference type="EMBL" id="KIK82519.1"/>
    </source>
</evidence>
<keyword evidence="3" id="KW-1185">Reference proteome</keyword>
<organism evidence="2 3">
    <name type="scientific">Paxillus rubicundulus Ve08.2h10</name>
    <dbReference type="NCBI Taxonomy" id="930991"/>
    <lineage>
        <taxon>Eukaryota</taxon>
        <taxon>Fungi</taxon>
        <taxon>Dikarya</taxon>
        <taxon>Basidiomycota</taxon>
        <taxon>Agaricomycotina</taxon>
        <taxon>Agaricomycetes</taxon>
        <taxon>Agaricomycetidae</taxon>
        <taxon>Boletales</taxon>
        <taxon>Paxilineae</taxon>
        <taxon>Paxillaceae</taxon>
        <taxon>Paxillus</taxon>
    </lineage>
</organism>